<reference evidence="2 3" key="1">
    <citation type="submission" date="2023-09" db="EMBL/GenBank/DDBJ databases">
        <authorList>
            <person name="Rey-Velasco X."/>
        </authorList>
    </citation>
    <scope>NUCLEOTIDE SEQUENCE [LARGE SCALE GENOMIC DNA]</scope>
    <source>
        <strain evidence="2 3">F363</strain>
    </source>
</reference>
<name>A0ABU3CCJ8_9FLAO</name>
<sequence length="357" mass="40952">MDKIIDHPEKGARIEDKEVVLITGSSGLIGYPLIERLAKKYRVIGLDRVGPPYPPLKAECVNFDITDEHAIDSAMERIRYGYGSKIASVIHLAAFYSFNTEDSPAYDKINVEGTRKFLRQLQDFDVGQFIYSSSDLIYKPTKHGQKINEDCPVEANWGYPESKIQTEELIRNENGDIRTVFLRVGGAYDEMGHSIPVSQQIKRIYEKDFISHFYSGDMNSGDVFVHLEDILDALERTVDRRNDIPNEMAINIGEPTSPTYKQLQDKIGKLLHGEEWETYEMPKAVAKAGAWTRDLVGDPFIKPWMIDRTDDHYELDISRAKEVLGWEPKHRLLDTLPAIVSNLKKDPEKWYKENNLE</sequence>
<gene>
    <name evidence="2" type="ORF">RM553_14005</name>
</gene>
<dbReference type="InterPro" id="IPR050177">
    <property type="entry name" value="Lipid_A_modif_metabolic_enz"/>
</dbReference>
<accession>A0ABU3CCJ8</accession>
<keyword evidence="3" id="KW-1185">Reference proteome</keyword>
<protein>
    <submittedName>
        <fullName evidence="2">NAD(P)-dependent oxidoreductase</fullName>
    </submittedName>
</protein>
<dbReference type="PANTHER" id="PTHR43245">
    <property type="entry name" value="BIFUNCTIONAL POLYMYXIN RESISTANCE PROTEIN ARNA"/>
    <property type="match status" value="1"/>
</dbReference>
<organism evidence="2 3">
    <name type="scientific">Autumnicola tepida</name>
    <dbReference type="NCBI Taxonomy" id="3075595"/>
    <lineage>
        <taxon>Bacteria</taxon>
        <taxon>Pseudomonadati</taxon>
        <taxon>Bacteroidota</taxon>
        <taxon>Flavobacteriia</taxon>
        <taxon>Flavobacteriales</taxon>
        <taxon>Flavobacteriaceae</taxon>
        <taxon>Autumnicola</taxon>
    </lineage>
</organism>
<dbReference type="Gene3D" id="3.40.50.720">
    <property type="entry name" value="NAD(P)-binding Rossmann-like Domain"/>
    <property type="match status" value="1"/>
</dbReference>
<evidence type="ECO:0000259" key="1">
    <source>
        <dbReference type="Pfam" id="PF01370"/>
    </source>
</evidence>
<dbReference type="EMBL" id="JAVRHQ010000018">
    <property type="protein sequence ID" value="MDT0643947.1"/>
    <property type="molecule type" value="Genomic_DNA"/>
</dbReference>
<evidence type="ECO:0000313" key="2">
    <source>
        <dbReference type="EMBL" id="MDT0643947.1"/>
    </source>
</evidence>
<dbReference type="InterPro" id="IPR036291">
    <property type="entry name" value="NAD(P)-bd_dom_sf"/>
</dbReference>
<dbReference type="InterPro" id="IPR001509">
    <property type="entry name" value="Epimerase_deHydtase"/>
</dbReference>
<dbReference type="SUPFAM" id="SSF51735">
    <property type="entry name" value="NAD(P)-binding Rossmann-fold domains"/>
    <property type="match status" value="1"/>
</dbReference>
<feature type="domain" description="NAD-dependent epimerase/dehydratase" evidence="1">
    <location>
        <begin position="20"/>
        <end position="253"/>
    </location>
</feature>
<evidence type="ECO:0000313" key="3">
    <source>
        <dbReference type="Proteomes" id="UP001262889"/>
    </source>
</evidence>
<proteinExistence type="predicted"/>
<comment type="caution">
    <text evidence="2">The sequence shown here is derived from an EMBL/GenBank/DDBJ whole genome shotgun (WGS) entry which is preliminary data.</text>
</comment>
<dbReference type="Pfam" id="PF01370">
    <property type="entry name" value="Epimerase"/>
    <property type="match status" value="1"/>
</dbReference>
<dbReference type="RefSeq" id="WP_311535565.1">
    <property type="nucleotide sequence ID" value="NZ_JAVRHQ010000018.1"/>
</dbReference>
<dbReference type="Proteomes" id="UP001262889">
    <property type="component" value="Unassembled WGS sequence"/>
</dbReference>